<dbReference type="GO" id="GO:0016818">
    <property type="term" value="F:hydrolase activity, acting on acid anhydrides, in phosphorus-containing anhydrides"/>
    <property type="evidence" value="ECO:0007669"/>
    <property type="project" value="InterPro"/>
</dbReference>
<dbReference type="InterPro" id="IPR001945">
    <property type="entry name" value="RAD3/XPD"/>
</dbReference>
<dbReference type="PROSITE" id="PS51193">
    <property type="entry name" value="HELICASE_ATP_BIND_2"/>
    <property type="match status" value="1"/>
</dbReference>
<evidence type="ECO:0000256" key="19">
    <source>
        <dbReference type="SAM" id="MobiDB-lite"/>
    </source>
</evidence>
<dbReference type="Pfam" id="PF06777">
    <property type="entry name" value="HBB"/>
    <property type="match status" value="1"/>
</dbReference>
<evidence type="ECO:0000256" key="8">
    <source>
        <dbReference type="ARBA" id="ARBA00022801"/>
    </source>
</evidence>
<evidence type="ECO:0000256" key="4">
    <source>
        <dbReference type="ARBA" id="ARBA00022485"/>
    </source>
</evidence>
<dbReference type="AlphaFoldDB" id="A0A5A8EBQ6"/>
<keyword evidence="8" id="KW-0378">Hydrolase</keyword>
<organism evidence="21 22">
    <name type="scientific">Cafeteria roenbergensis</name>
    <name type="common">Marine flagellate</name>
    <dbReference type="NCBI Taxonomy" id="33653"/>
    <lineage>
        <taxon>Eukaryota</taxon>
        <taxon>Sar</taxon>
        <taxon>Stramenopiles</taxon>
        <taxon>Bigyra</taxon>
        <taxon>Opalozoa</taxon>
        <taxon>Bicosoecida</taxon>
        <taxon>Cafeteriaceae</taxon>
        <taxon>Cafeteria</taxon>
    </lineage>
</organism>
<keyword evidence="5" id="KW-0479">Metal-binding</keyword>
<dbReference type="GO" id="GO:0051539">
    <property type="term" value="F:4 iron, 4 sulfur cluster binding"/>
    <property type="evidence" value="ECO:0007669"/>
    <property type="project" value="UniProtKB-KW"/>
</dbReference>
<dbReference type="GO" id="GO:0003684">
    <property type="term" value="F:damaged DNA binding"/>
    <property type="evidence" value="ECO:0007669"/>
    <property type="project" value="TreeGrafter"/>
</dbReference>
<evidence type="ECO:0000256" key="7">
    <source>
        <dbReference type="ARBA" id="ARBA00022763"/>
    </source>
</evidence>
<dbReference type="GO" id="GO:0046872">
    <property type="term" value="F:metal ion binding"/>
    <property type="evidence" value="ECO:0007669"/>
    <property type="project" value="UniProtKB-KW"/>
</dbReference>
<comment type="subcellular location">
    <subcellularLocation>
        <location evidence="2">Nucleus</location>
    </subcellularLocation>
</comment>
<evidence type="ECO:0000256" key="5">
    <source>
        <dbReference type="ARBA" id="ARBA00022723"/>
    </source>
</evidence>
<comment type="catalytic activity">
    <reaction evidence="18">
        <text>ATP + H2O = ADP + phosphate + H(+)</text>
        <dbReference type="Rhea" id="RHEA:13065"/>
        <dbReference type="ChEBI" id="CHEBI:15377"/>
        <dbReference type="ChEBI" id="CHEBI:15378"/>
        <dbReference type="ChEBI" id="CHEBI:30616"/>
        <dbReference type="ChEBI" id="CHEBI:43474"/>
        <dbReference type="ChEBI" id="CHEBI:456216"/>
        <dbReference type="EC" id="5.6.2.3"/>
    </reaction>
</comment>
<comment type="cofactor">
    <cofactor evidence="1">
        <name>[4Fe-4S] cluster</name>
        <dbReference type="ChEBI" id="CHEBI:49883"/>
    </cofactor>
</comment>
<dbReference type="GO" id="GO:0005524">
    <property type="term" value="F:ATP binding"/>
    <property type="evidence" value="ECO:0007669"/>
    <property type="project" value="UniProtKB-KW"/>
</dbReference>
<evidence type="ECO:0000256" key="15">
    <source>
        <dbReference type="ARBA" id="ARBA00023235"/>
    </source>
</evidence>
<dbReference type="InterPro" id="IPR010614">
    <property type="entry name" value="RAD3-like_helicase_DEAD"/>
</dbReference>
<dbReference type="NCBIfam" id="TIGR00604">
    <property type="entry name" value="rad3"/>
    <property type="match status" value="2"/>
</dbReference>
<dbReference type="FunFam" id="3.40.50.300:FF:000135">
    <property type="entry name" value="DNA repair helicase RAD3, putative"/>
    <property type="match status" value="1"/>
</dbReference>
<dbReference type="InterPro" id="IPR006554">
    <property type="entry name" value="Helicase-like_DEXD_c2"/>
</dbReference>
<reference evidence="21 22" key="1">
    <citation type="submission" date="2019-07" db="EMBL/GenBank/DDBJ databases">
        <title>Genomes of Cafeteria roenbergensis.</title>
        <authorList>
            <person name="Fischer M.G."/>
            <person name="Hackl T."/>
            <person name="Roman M."/>
        </authorList>
    </citation>
    <scope>NUCLEOTIDE SEQUENCE [LARGE SCALE GENOMIC DNA]</scope>
    <source>
        <strain evidence="21 22">E4-10P</strain>
    </source>
</reference>
<dbReference type="CDD" id="cd18788">
    <property type="entry name" value="SF2_C_XPD"/>
    <property type="match status" value="1"/>
</dbReference>
<dbReference type="EC" id="5.6.2.3" evidence="17"/>
<dbReference type="GO" id="GO:0006366">
    <property type="term" value="P:transcription by RNA polymerase II"/>
    <property type="evidence" value="ECO:0007669"/>
    <property type="project" value="TreeGrafter"/>
</dbReference>
<keyword evidence="10" id="KW-0067">ATP-binding</keyword>
<evidence type="ECO:0000256" key="10">
    <source>
        <dbReference type="ARBA" id="ARBA00022840"/>
    </source>
</evidence>
<evidence type="ECO:0000256" key="13">
    <source>
        <dbReference type="ARBA" id="ARBA00023125"/>
    </source>
</evidence>
<evidence type="ECO:0000256" key="3">
    <source>
        <dbReference type="ARBA" id="ARBA00009146"/>
    </source>
</evidence>
<feature type="compositionally biased region" description="Acidic residues" evidence="19">
    <location>
        <begin position="971"/>
        <end position="987"/>
    </location>
</feature>
<dbReference type="InterPro" id="IPR045028">
    <property type="entry name" value="DinG/Rad3-like"/>
</dbReference>
<feature type="domain" description="Helicase ATP-binding" evidence="20">
    <location>
        <begin position="7"/>
        <end position="301"/>
    </location>
</feature>
<dbReference type="SUPFAM" id="SSF52540">
    <property type="entry name" value="P-loop containing nucleoside triphosphate hydrolases"/>
    <property type="match status" value="2"/>
</dbReference>
<keyword evidence="12" id="KW-0411">Iron-sulfur</keyword>
<dbReference type="GO" id="GO:0043139">
    <property type="term" value="F:5'-3' DNA helicase activity"/>
    <property type="evidence" value="ECO:0007669"/>
    <property type="project" value="UniProtKB-EC"/>
</dbReference>
<dbReference type="GO" id="GO:0005634">
    <property type="term" value="C:nucleus"/>
    <property type="evidence" value="ECO:0007669"/>
    <property type="project" value="UniProtKB-SubCell"/>
</dbReference>
<keyword evidence="14" id="KW-0234">DNA repair</keyword>
<feature type="region of interest" description="Disordered" evidence="19">
    <location>
        <begin position="969"/>
        <end position="1027"/>
    </location>
</feature>
<evidence type="ECO:0000256" key="11">
    <source>
        <dbReference type="ARBA" id="ARBA00023004"/>
    </source>
</evidence>
<evidence type="ECO:0000259" key="20">
    <source>
        <dbReference type="PROSITE" id="PS51193"/>
    </source>
</evidence>
<evidence type="ECO:0000256" key="1">
    <source>
        <dbReference type="ARBA" id="ARBA00001966"/>
    </source>
</evidence>
<dbReference type="Pfam" id="PF06733">
    <property type="entry name" value="DEAD_2"/>
    <property type="match status" value="1"/>
</dbReference>
<dbReference type="Pfam" id="PF13307">
    <property type="entry name" value="Helicase_C_2"/>
    <property type="match status" value="1"/>
</dbReference>
<dbReference type="GO" id="GO:0045951">
    <property type="term" value="P:positive regulation of mitotic recombination"/>
    <property type="evidence" value="ECO:0007669"/>
    <property type="project" value="TreeGrafter"/>
</dbReference>
<comment type="similarity">
    <text evidence="3">Belongs to the helicase family. RAD3/XPD subfamily.</text>
</comment>
<accession>A0A5A8EBQ6</accession>
<evidence type="ECO:0000256" key="12">
    <source>
        <dbReference type="ARBA" id="ARBA00023014"/>
    </source>
</evidence>
<evidence type="ECO:0000313" key="21">
    <source>
        <dbReference type="EMBL" id="KAA0175275.1"/>
    </source>
</evidence>
<dbReference type="PRINTS" id="PR00852">
    <property type="entry name" value="XRODRMPGMNTD"/>
</dbReference>
<keyword evidence="16" id="KW-0539">Nucleus</keyword>
<dbReference type="SMART" id="SM00491">
    <property type="entry name" value="HELICc2"/>
    <property type="match status" value="1"/>
</dbReference>
<sequence>MRFMLDGLEVFFPYDFIYKEQYSYMQELKKALDAKGDCLLEMPTGTGKTVTLLSFITSYQLAHPETGKLIYCTRTVPEMTKAVEELKRVVAYRHEELRKDAVASGSDDAAAEATAAAADLLGICLSSRRNMCVHPRVMSNESDRERVDAQCRSMTAQWVRSRAEADPSVRLCEFFENYDRLGTDADLRGIYTLDDLKAAGQEHGWCPYFLARHAISFANVVVYNYQYMLDPKIANLVSRELEDKSIVVFDEAHNIDNVCIEALSVTLDRGTLEGAARNLGRLAAEVKRLKSTNVQRLQDEYARLARGLGLAAGGALAGAHEGGRSDAEPSTALAAASAAAAAAAGASAAAAAAESGPASDSVSRPAQAAAASAAGPAAAAGGEDLPAAPVLPTELAEQAIPGNIRNAELFVRFMRHVVRFLKDRIKVAHVDSETPASFLHRMGTTLSVDPKPLRFAYSRLNSLLRTLEVTEVDEFAPISLVADFATLLATYPKGFMVVLEPFNSRTPHIPDPIMQLACLDASLAVRPVFQKFQSVILTSGTLSPLDMYPKILNFHPVVRASFEMSLTRPCILPLVVSRGRDQTPLSTKFETRDDQNVMRNYGDLVVQMASTVPDGMVVFFPSYSYMETIITAWHEWGVLERVEAHKLLFIETKDIVATTLSLGSFRRACDSGRGAVFFSIARGKVAEGIDFDRHYGRAVVLVGVPFQYTLSHVLRARLAFMRDHYHIREQDFLTFDALRNSAQCVGRVIRSKRDYGVMVFGDMRYARQDKRTKLPLWVQQAMRPAHLALTPELAASVTARFLREMAQPEDAEAAVGTSLLRLEHVKSLEAARLADEATAEKGVAVGGGAAGSAADAIREALAGGFAAEGDRAKPGSSDPEHAAAAATAEAMAAVSYPPRGAAGATGLGATQQSVSAPGAFSGLGGFLDADDEDDEDDAEWMHVLPAAASSAAGTAGVAAVSAGASAADVAAGEDVEDDPGVLSDEEALAAQAEAEAEGLEASSRKRPAPEGGRGLSAPKRAKAAADP</sequence>
<dbReference type="SMART" id="SM00488">
    <property type="entry name" value="DEXDc2"/>
    <property type="match status" value="1"/>
</dbReference>
<evidence type="ECO:0000256" key="6">
    <source>
        <dbReference type="ARBA" id="ARBA00022741"/>
    </source>
</evidence>
<dbReference type="InterPro" id="IPR002464">
    <property type="entry name" value="DNA/RNA_helicase_DEAH_CS"/>
</dbReference>
<dbReference type="InterPro" id="IPR013020">
    <property type="entry name" value="Rad3/Chl1-like"/>
</dbReference>
<evidence type="ECO:0000256" key="2">
    <source>
        <dbReference type="ARBA" id="ARBA00004123"/>
    </source>
</evidence>
<dbReference type="Proteomes" id="UP000322899">
    <property type="component" value="Unassembled WGS sequence"/>
</dbReference>
<proteinExistence type="inferred from homology"/>
<dbReference type="InterPro" id="IPR010643">
    <property type="entry name" value="HBB"/>
</dbReference>
<keyword evidence="9" id="KW-0347">Helicase</keyword>
<evidence type="ECO:0000256" key="14">
    <source>
        <dbReference type="ARBA" id="ARBA00023204"/>
    </source>
</evidence>
<dbReference type="InterPro" id="IPR027417">
    <property type="entry name" value="P-loop_NTPase"/>
</dbReference>
<keyword evidence="4" id="KW-0004">4Fe-4S</keyword>
<dbReference type="PROSITE" id="PS00690">
    <property type="entry name" value="DEAH_ATP_HELICASE"/>
    <property type="match status" value="1"/>
</dbReference>
<dbReference type="Gene3D" id="3.40.50.300">
    <property type="entry name" value="P-loop containing nucleotide triphosphate hydrolases"/>
    <property type="match status" value="2"/>
</dbReference>
<keyword evidence="13" id="KW-0238">DNA-binding</keyword>
<dbReference type="InterPro" id="IPR006555">
    <property type="entry name" value="ATP-dep_Helicase_C"/>
</dbReference>
<dbReference type="EMBL" id="VLTO01000015">
    <property type="protein sequence ID" value="KAA0175275.1"/>
    <property type="molecule type" value="Genomic_DNA"/>
</dbReference>
<evidence type="ECO:0000256" key="18">
    <source>
        <dbReference type="ARBA" id="ARBA00048954"/>
    </source>
</evidence>
<dbReference type="PANTHER" id="PTHR11472:SF1">
    <property type="entry name" value="GENERAL TRANSCRIPTION AND DNA REPAIR FACTOR IIH HELICASE SUBUNIT XPD"/>
    <property type="match status" value="1"/>
</dbReference>
<keyword evidence="7" id="KW-0227">DNA damage</keyword>
<dbReference type="FunFam" id="3.40.50.300:FF:000128">
    <property type="entry name" value="Putative DNA repair helicase RAD3"/>
    <property type="match status" value="1"/>
</dbReference>
<evidence type="ECO:0000313" key="22">
    <source>
        <dbReference type="Proteomes" id="UP000322899"/>
    </source>
</evidence>
<dbReference type="GO" id="GO:0006289">
    <property type="term" value="P:nucleotide-excision repair"/>
    <property type="evidence" value="ECO:0007669"/>
    <property type="project" value="InterPro"/>
</dbReference>
<comment type="caution">
    <text evidence="21">The sequence shown here is derived from an EMBL/GenBank/DDBJ whole genome shotgun (WGS) entry which is preliminary data.</text>
</comment>
<dbReference type="InterPro" id="IPR014013">
    <property type="entry name" value="Helic_SF1/SF2_ATP-bd_DinG/Rad3"/>
</dbReference>
<evidence type="ECO:0000256" key="17">
    <source>
        <dbReference type="ARBA" id="ARBA00044969"/>
    </source>
</evidence>
<dbReference type="OrthoDB" id="272481at2759"/>
<protein>
    <recommendedName>
        <fullName evidence="17">DNA 5'-3' helicase</fullName>
        <ecNumber evidence="17">5.6.2.3</ecNumber>
    </recommendedName>
</protein>
<keyword evidence="15" id="KW-0413">Isomerase</keyword>
<evidence type="ECO:0000256" key="16">
    <source>
        <dbReference type="ARBA" id="ARBA00023242"/>
    </source>
</evidence>
<gene>
    <name evidence="21" type="ORF">FNF27_03283</name>
</gene>
<name>A0A5A8EBQ6_CAFRO</name>
<evidence type="ECO:0000256" key="9">
    <source>
        <dbReference type="ARBA" id="ARBA00022806"/>
    </source>
</evidence>
<keyword evidence="6" id="KW-0547">Nucleotide-binding</keyword>
<keyword evidence="11" id="KW-0408">Iron</keyword>
<dbReference type="PANTHER" id="PTHR11472">
    <property type="entry name" value="DNA REPAIR DEAD HELICASE RAD3/XP-D SUBFAMILY MEMBER"/>
    <property type="match status" value="1"/>
</dbReference>